<dbReference type="GO" id="GO:0016020">
    <property type="term" value="C:membrane"/>
    <property type="evidence" value="ECO:0007669"/>
    <property type="project" value="UniProtKB-SubCell"/>
</dbReference>
<name>A0A178F250_TRIRU</name>
<evidence type="ECO:0000256" key="3">
    <source>
        <dbReference type="ARBA" id="ARBA00022989"/>
    </source>
</evidence>
<comment type="subcellular location">
    <subcellularLocation>
        <location evidence="1">Membrane</location>
        <topology evidence="1">Multi-pass membrane protein</topology>
    </subcellularLocation>
</comment>
<evidence type="ECO:0000256" key="1">
    <source>
        <dbReference type="ARBA" id="ARBA00004141"/>
    </source>
</evidence>
<feature type="transmembrane region" description="Helical" evidence="5">
    <location>
        <begin position="176"/>
        <end position="196"/>
    </location>
</feature>
<keyword evidence="2 5" id="KW-0812">Transmembrane</keyword>
<keyword evidence="3 5" id="KW-1133">Transmembrane helix</keyword>
<dbReference type="AlphaFoldDB" id="A0A178F250"/>
<dbReference type="Pfam" id="PF13813">
    <property type="entry name" value="MBOAT_2"/>
    <property type="match status" value="1"/>
</dbReference>
<comment type="caution">
    <text evidence="7">The sequence shown here is derived from an EMBL/GenBank/DDBJ whole genome shotgun (WGS) entry which is preliminary data.</text>
</comment>
<evidence type="ECO:0000259" key="6">
    <source>
        <dbReference type="Pfam" id="PF13813"/>
    </source>
</evidence>
<sequence length="294" mass="32874">MEIHPILLGGAVVASSALAVGFTRPSSISRQAVAPILTFCTFRCIATSMDYMIRCPWAGLVGAYTITFFLHYLDIVLLRGWSFEAGGPSTDPGTGKNIPNYPKKGRTDNTWERLKFGLAATCSFRHIGTPYQVRNVPWFSDKDPEVFWQQTNAAKFASVSSFIVQRVLRISRGTQLYRYARLVTIFAVSALMHVLVDVASGLSLTSSGAARFFLTQAFGIIIEDIVVSIYYNFMVKDRSRGSYLLEKCVGFVWVCAFMIWSSPAYVYPLMYRVNSGQDDSIIPFSIIKMLIPDR</sequence>
<gene>
    <name evidence="7" type="ORF">A7C99_3352</name>
</gene>
<evidence type="ECO:0000256" key="2">
    <source>
        <dbReference type="ARBA" id="ARBA00022692"/>
    </source>
</evidence>
<feature type="transmembrane region" description="Helical" evidence="5">
    <location>
        <begin position="208"/>
        <end position="231"/>
    </location>
</feature>
<evidence type="ECO:0000256" key="4">
    <source>
        <dbReference type="ARBA" id="ARBA00023136"/>
    </source>
</evidence>
<accession>A0A178F250</accession>
<dbReference type="VEuPathDB" id="FungiDB:TERG_01619"/>
<feature type="transmembrane region" description="Helical" evidence="5">
    <location>
        <begin position="243"/>
        <end position="261"/>
    </location>
</feature>
<dbReference type="InterPro" id="IPR032805">
    <property type="entry name" value="Wax_synthase_dom"/>
</dbReference>
<evidence type="ECO:0000313" key="7">
    <source>
        <dbReference type="EMBL" id="OAL66244.1"/>
    </source>
</evidence>
<keyword evidence="4 5" id="KW-0472">Membrane</keyword>
<proteinExistence type="predicted"/>
<reference evidence="7 8" key="1">
    <citation type="submission" date="2016-05" db="EMBL/GenBank/DDBJ databases">
        <title>Genome sequencing of Trichophyton rubrum CMCC(F)T1i isolated from hair.</title>
        <authorList>
            <person name="Zhan P."/>
            <person name="Tao Y."/>
            <person name="Liu W."/>
        </authorList>
    </citation>
    <scope>NUCLEOTIDE SEQUENCE [LARGE SCALE GENOMIC DNA]</scope>
    <source>
        <strain evidence="8">CMCC(F)T1i</strain>
    </source>
</reference>
<dbReference type="Proteomes" id="UP000243015">
    <property type="component" value="Unassembled WGS sequence"/>
</dbReference>
<organism evidence="7 8">
    <name type="scientific">Trichophyton rubrum</name>
    <name type="common">Athlete's foot fungus</name>
    <name type="synonym">Epidermophyton rubrum</name>
    <dbReference type="NCBI Taxonomy" id="5551"/>
    <lineage>
        <taxon>Eukaryota</taxon>
        <taxon>Fungi</taxon>
        <taxon>Dikarya</taxon>
        <taxon>Ascomycota</taxon>
        <taxon>Pezizomycotina</taxon>
        <taxon>Eurotiomycetes</taxon>
        <taxon>Eurotiomycetidae</taxon>
        <taxon>Onygenales</taxon>
        <taxon>Arthrodermataceae</taxon>
        <taxon>Trichophyton</taxon>
    </lineage>
</organism>
<protein>
    <recommendedName>
        <fullName evidence="6">Wax synthase domain-containing protein</fullName>
    </recommendedName>
</protein>
<dbReference type="EMBL" id="LHPM01000013">
    <property type="protein sequence ID" value="OAL66244.1"/>
    <property type="molecule type" value="Genomic_DNA"/>
</dbReference>
<evidence type="ECO:0000256" key="5">
    <source>
        <dbReference type="SAM" id="Phobius"/>
    </source>
</evidence>
<feature type="domain" description="Wax synthase" evidence="6">
    <location>
        <begin position="147"/>
        <end position="214"/>
    </location>
</feature>
<evidence type="ECO:0000313" key="8">
    <source>
        <dbReference type="Proteomes" id="UP000243015"/>
    </source>
</evidence>